<keyword evidence="8" id="KW-1185">Reference proteome</keyword>
<dbReference type="PROSITE" id="PS50056">
    <property type="entry name" value="TYR_PHOSPHATASE_2"/>
    <property type="match status" value="1"/>
</dbReference>
<dbReference type="InterPro" id="IPR001763">
    <property type="entry name" value="Rhodanese-like_dom"/>
</dbReference>
<dbReference type="Gene3D" id="3.90.190.10">
    <property type="entry name" value="Protein tyrosine phosphatase superfamily"/>
    <property type="match status" value="1"/>
</dbReference>
<dbReference type="KEGG" id="cin:100182088"/>
<reference evidence="7" key="3">
    <citation type="submission" date="2025-08" db="UniProtKB">
        <authorList>
            <consortium name="Ensembl"/>
        </authorList>
    </citation>
    <scope>IDENTIFICATION</scope>
</reference>
<reference evidence="7" key="4">
    <citation type="submission" date="2025-09" db="UniProtKB">
        <authorList>
            <consortium name="Ensembl"/>
        </authorList>
    </citation>
    <scope>IDENTIFICATION</scope>
</reference>
<dbReference type="GO" id="GO:0007165">
    <property type="term" value="P:signal transduction"/>
    <property type="evidence" value="ECO:0000318"/>
    <property type="project" value="GO_Central"/>
</dbReference>
<reference evidence="7" key="2">
    <citation type="journal article" date="2008" name="Genome Biol.">
        <title>Improved genome assembly and evidence-based global gene model set for the chordate Ciona intestinalis: new insight into intron and operon populations.</title>
        <authorList>
            <person name="Satou Y."/>
            <person name="Mineta K."/>
            <person name="Ogasawara M."/>
            <person name="Sasakura Y."/>
            <person name="Shoguchi E."/>
            <person name="Ueno K."/>
            <person name="Yamada L."/>
            <person name="Matsumoto J."/>
            <person name="Wasserscheid J."/>
            <person name="Dewar K."/>
            <person name="Wiley G.B."/>
            <person name="Macmil S.L."/>
            <person name="Roe B.A."/>
            <person name="Zeller R.W."/>
            <person name="Hastings K.E."/>
            <person name="Lemaire P."/>
            <person name="Lindquist E."/>
            <person name="Endo T."/>
            <person name="Hotta K."/>
            <person name="Inaba K."/>
        </authorList>
    </citation>
    <scope>NUCLEOTIDE SEQUENCE [LARGE SCALE GENOMIC DNA]</scope>
    <source>
        <strain evidence="7">wild type</strain>
    </source>
</reference>
<feature type="domain" description="Tyrosine-protein phosphatase" evidence="4">
    <location>
        <begin position="209"/>
        <end position="362"/>
    </location>
</feature>
<comment type="similarity">
    <text evidence="1">Belongs to the protein-tyrosine phosphatase family. Non-receptor class dual specificity subfamily.</text>
</comment>
<dbReference type="PANTHER" id="PTHR10159">
    <property type="entry name" value="DUAL SPECIFICITY PROTEIN PHOSPHATASE"/>
    <property type="match status" value="1"/>
</dbReference>
<keyword evidence="3" id="KW-0904">Protein phosphatase</keyword>
<dbReference type="InterPro" id="IPR020422">
    <property type="entry name" value="TYR_PHOSPHATASE_DUAL_dom"/>
</dbReference>
<evidence type="ECO:0000256" key="2">
    <source>
        <dbReference type="ARBA" id="ARBA00022801"/>
    </source>
</evidence>
<organism evidence="7 8">
    <name type="scientific">Ciona intestinalis</name>
    <name type="common">Transparent sea squirt</name>
    <name type="synonym">Ascidia intestinalis</name>
    <dbReference type="NCBI Taxonomy" id="7719"/>
    <lineage>
        <taxon>Eukaryota</taxon>
        <taxon>Metazoa</taxon>
        <taxon>Chordata</taxon>
        <taxon>Tunicata</taxon>
        <taxon>Ascidiacea</taxon>
        <taxon>Phlebobranchia</taxon>
        <taxon>Cionidae</taxon>
        <taxon>Ciona</taxon>
    </lineage>
</organism>
<dbReference type="GeneID" id="100182088"/>
<dbReference type="OMA" id="LLMKGWW"/>
<evidence type="ECO:0000256" key="1">
    <source>
        <dbReference type="ARBA" id="ARBA00008601"/>
    </source>
</evidence>
<evidence type="ECO:0000313" key="7">
    <source>
        <dbReference type="Ensembl" id="ENSCINP00000007853.3"/>
    </source>
</evidence>
<evidence type="ECO:0000259" key="4">
    <source>
        <dbReference type="PROSITE" id="PS50054"/>
    </source>
</evidence>
<dbReference type="STRING" id="7719.ENSCINP00000007853"/>
<keyword evidence="2" id="KW-0378">Hydrolase</keyword>
<dbReference type="RefSeq" id="XP_018667668.1">
    <property type="nucleotide sequence ID" value="XM_018812123.2"/>
</dbReference>
<feature type="domain" description="Tyrosine specific protein phosphatases" evidence="5">
    <location>
        <begin position="271"/>
        <end position="340"/>
    </location>
</feature>
<evidence type="ECO:0000259" key="6">
    <source>
        <dbReference type="PROSITE" id="PS50206"/>
    </source>
</evidence>
<dbReference type="Gene3D" id="3.40.250.10">
    <property type="entry name" value="Rhodanese-like domain"/>
    <property type="match status" value="1"/>
</dbReference>
<dbReference type="GeneTree" id="ENSGT00940000166901"/>
<dbReference type="InterPro" id="IPR000387">
    <property type="entry name" value="Tyr_Pase_dom"/>
</dbReference>
<sequence length="373" mass="42585">MGSGGSRINSTITSKKFKNEKKLFSNRSVTYPTDLATLKSSQHETLHKKTLPRIQTEQIISNGGHQSLPRKVKPVKTPSKDVEWSISELYNVLVAETWEAEPQLHSEEYLMLVDCRSPEEYKHSHIVTAVHSSNLQTDSDNMTLTSQPSFHHMIVLYGNNRKKVAELVRDQNNFTVNMIYEDFYSKFPFLCTNNLINNQFQRKKLTKTWPSEVIPLKLYQGTAKHALNETVIKNLGITHIVNITSVHPNAFPDNIKYLRIQLDDVASSDLLSWLPKTTAFIESAIGKGFSQGDTKDKTNNKVLVHCNMGRSRSSTIVLGYLMRCLCWSLQDACDWLKECRQTVKPNDGFLNQLMLYEVEVFGKQLSDFNKLPL</sequence>
<evidence type="ECO:0000313" key="8">
    <source>
        <dbReference type="Proteomes" id="UP000008144"/>
    </source>
</evidence>
<dbReference type="InterPro" id="IPR016130">
    <property type="entry name" value="Tyr_Pase_AS"/>
</dbReference>
<dbReference type="InParanoid" id="F7AB81"/>
<dbReference type="GO" id="GO:0043409">
    <property type="term" value="P:negative regulation of MAPK cascade"/>
    <property type="evidence" value="ECO:0000318"/>
    <property type="project" value="GO_Central"/>
</dbReference>
<dbReference type="CDD" id="cd14498">
    <property type="entry name" value="DSP"/>
    <property type="match status" value="1"/>
</dbReference>
<dbReference type="PROSITE" id="PS00383">
    <property type="entry name" value="TYR_PHOSPHATASE_1"/>
    <property type="match status" value="1"/>
</dbReference>
<dbReference type="AlphaFoldDB" id="F7AB81"/>
<evidence type="ECO:0000259" key="5">
    <source>
        <dbReference type="PROSITE" id="PS50056"/>
    </source>
</evidence>
<dbReference type="EMBL" id="EAAA01002107">
    <property type="status" value="NOT_ANNOTATED_CDS"/>
    <property type="molecule type" value="Genomic_DNA"/>
</dbReference>
<reference evidence="8" key="1">
    <citation type="journal article" date="2002" name="Science">
        <title>The draft genome of Ciona intestinalis: insights into chordate and vertebrate origins.</title>
        <authorList>
            <person name="Dehal P."/>
            <person name="Satou Y."/>
            <person name="Campbell R.K."/>
            <person name="Chapman J."/>
            <person name="Degnan B."/>
            <person name="De Tomaso A."/>
            <person name="Davidson B."/>
            <person name="Di Gregorio A."/>
            <person name="Gelpke M."/>
            <person name="Goodstein D.M."/>
            <person name="Harafuji N."/>
            <person name="Hastings K.E."/>
            <person name="Ho I."/>
            <person name="Hotta K."/>
            <person name="Huang W."/>
            <person name="Kawashima T."/>
            <person name="Lemaire P."/>
            <person name="Martinez D."/>
            <person name="Meinertzhagen I.A."/>
            <person name="Necula S."/>
            <person name="Nonaka M."/>
            <person name="Putnam N."/>
            <person name="Rash S."/>
            <person name="Saiga H."/>
            <person name="Satake M."/>
            <person name="Terry A."/>
            <person name="Yamada L."/>
            <person name="Wang H.G."/>
            <person name="Awazu S."/>
            <person name="Azumi K."/>
            <person name="Boore J."/>
            <person name="Branno M."/>
            <person name="Chin-Bow S."/>
            <person name="DeSantis R."/>
            <person name="Doyle S."/>
            <person name="Francino P."/>
            <person name="Keys D.N."/>
            <person name="Haga S."/>
            <person name="Hayashi H."/>
            <person name="Hino K."/>
            <person name="Imai K.S."/>
            <person name="Inaba K."/>
            <person name="Kano S."/>
            <person name="Kobayashi K."/>
            <person name="Kobayashi M."/>
            <person name="Lee B.I."/>
            <person name="Makabe K.W."/>
            <person name="Manohar C."/>
            <person name="Matassi G."/>
            <person name="Medina M."/>
            <person name="Mochizuki Y."/>
            <person name="Mount S."/>
            <person name="Morishita T."/>
            <person name="Miura S."/>
            <person name="Nakayama A."/>
            <person name="Nishizaka S."/>
            <person name="Nomoto H."/>
            <person name="Ohta F."/>
            <person name="Oishi K."/>
            <person name="Rigoutsos I."/>
            <person name="Sano M."/>
            <person name="Sasaki A."/>
            <person name="Sasakura Y."/>
            <person name="Shoguchi E."/>
            <person name="Shin-i T."/>
            <person name="Spagnuolo A."/>
            <person name="Stainier D."/>
            <person name="Suzuki M.M."/>
            <person name="Tassy O."/>
            <person name="Takatori N."/>
            <person name="Tokuoka M."/>
            <person name="Yagi K."/>
            <person name="Yoshizaki F."/>
            <person name="Wada S."/>
            <person name="Zhang C."/>
            <person name="Hyatt P.D."/>
            <person name="Larimer F."/>
            <person name="Detter C."/>
            <person name="Doggett N."/>
            <person name="Glavina T."/>
            <person name="Hawkins T."/>
            <person name="Richardson P."/>
            <person name="Lucas S."/>
            <person name="Kohara Y."/>
            <person name="Levine M."/>
            <person name="Satoh N."/>
            <person name="Rokhsar D.S."/>
        </authorList>
    </citation>
    <scope>NUCLEOTIDE SEQUENCE [LARGE SCALE GENOMIC DNA]</scope>
</reference>
<dbReference type="InterPro" id="IPR000340">
    <property type="entry name" value="Dual-sp_phosphatase_cat-dom"/>
</dbReference>
<name>F7AB81_CIOIN</name>
<dbReference type="InterPro" id="IPR036873">
    <property type="entry name" value="Rhodanese-like_dom_sf"/>
</dbReference>
<accession>A0A1W5B5A6</accession>
<dbReference type="PROSITE" id="PS50206">
    <property type="entry name" value="RHODANESE_3"/>
    <property type="match status" value="1"/>
</dbReference>
<dbReference type="FunFam" id="3.90.190.10:FF:000263">
    <property type="entry name" value="probable rhodanese domain-containing dual specificity protein phosphatase isoform X1"/>
    <property type="match status" value="1"/>
</dbReference>
<dbReference type="SUPFAM" id="SSF52799">
    <property type="entry name" value="(Phosphotyrosine protein) phosphatases II"/>
    <property type="match status" value="1"/>
</dbReference>
<gene>
    <name evidence="7" type="primary">LOC100182088</name>
</gene>
<protein>
    <submittedName>
        <fullName evidence="7">Probable rhodanese domain-containing dual specificity protein phosphatase</fullName>
    </submittedName>
</protein>
<dbReference type="Ensembl" id="ENSCINT00000007853.3">
    <property type="protein sequence ID" value="ENSCINP00000007853.3"/>
    <property type="gene ID" value="ENSCING00000003809.3"/>
</dbReference>
<dbReference type="InterPro" id="IPR029021">
    <property type="entry name" value="Prot-tyrosine_phosphatase-like"/>
</dbReference>
<feature type="domain" description="Rhodanese" evidence="6">
    <location>
        <begin position="112"/>
        <end position="131"/>
    </location>
</feature>
<dbReference type="PROSITE" id="PS50054">
    <property type="entry name" value="TYR_PHOSPHATASE_DUAL"/>
    <property type="match status" value="1"/>
</dbReference>
<dbReference type="PANTHER" id="PTHR10159:SF529">
    <property type="entry name" value="TYROSINE-PROTEIN PHOSPHATASE DOMAIN-CONTAINING PROTEIN"/>
    <property type="match status" value="1"/>
</dbReference>
<proteinExistence type="inferred from homology"/>
<dbReference type="Proteomes" id="UP000008144">
    <property type="component" value="Chromosome 5"/>
</dbReference>
<dbReference type="GO" id="GO:0004721">
    <property type="term" value="F:phosphoprotein phosphatase activity"/>
    <property type="evidence" value="ECO:0000318"/>
    <property type="project" value="GO_Central"/>
</dbReference>
<dbReference type="SMART" id="SM00195">
    <property type="entry name" value="DSPc"/>
    <property type="match status" value="1"/>
</dbReference>
<dbReference type="Pfam" id="PF00782">
    <property type="entry name" value="DSPc"/>
    <property type="match status" value="1"/>
</dbReference>
<dbReference type="SUPFAM" id="SSF52821">
    <property type="entry name" value="Rhodanese/Cell cycle control phosphatase"/>
    <property type="match status" value="1"/>
</dbReference>
<dbReference type="CDD" id="cd00158">
    <property type="entry name" value="RHOD"/>
    <property type="match status" value="1"/>
</dbReference>
<dbReference type="GO" id="GO:0005737">
    <property type="term" value="C:cytoplasm"/>
    <property type="evidence" value="ECO:0000318"/>
    <property type="project" value="GO_Central"/>
</dbReference>
<dbReference type="Pfam" id="PF00581">
    <property type="entry name" value="Rhodanese"/>
    <property type="match status" value="1"/>
</dbReference>
<dbReference type="HOGENOM" id="CLU_027074_1_0_1"/>
<accession>F7AB81</accession>
<dbReference type="OrthoDB" id="10252009at2759"/>
<evidence type="ECO:0000256" key="3">
    <source>
        <dbReference type="ARBA" id="ARBA00022912"/>
    </source>
</evidence>